<name>A0A0W8C912_PHYNI</name>
<dbReference type="InterPro" id="IPR048324">
    <property type="entry name" value="ZSWIM1-3_RNaseH-like"/>
</dbReference>
<dbReference type="InterPro" id="IPR052579">
    <property type="entry name" value="Zinc_finger_SWIM"/>
</dbReference>
<organism evidence="2 3">
    <name type="scientific">Phytophthora nicotianae</name>
    <name type="common">Potato buckeye rot agent</name>
    <name type="synonym">Phytophthora parasitica</name>
    <dbReference type="NCBI Taxonomy" id="4792"/>
    <lineage>
        <taxon>Eukaryota</taxon>
        <taxon>Sar</taxon>
        <taxon>Stramenopiles</taxon>
        <taxon>Oomycota</taxon>
        <taxon>Peronosporomycetes</taxon>
        <taxon>Peronosporales</taxon>
        <taxon>Peronosporaceae</taxon>
        <taxon>Phytophthora</taxon>
    </lineage>
</organism>
<reference evidence="2 3" key="1">
    <citation type="submission" date="2015-11" db="EMBL/GenBank/DDBJ databases">
        <title>Genomes and virulence difference between two physiological races of Phytophthora nicotianae.</title>
        <authorList>
            <person name="Liu H."/>
            <person name="Ma X."/>
            <person name="Yu H."/>
            <person name="Fang D."/>
            <person name="Li Y."/>
            <person name="Wang X."/>
            <person name="Wang W."/>
            <person name="Dong Y."/>
            <person name="Xiao B."/>
        </authorList>
    </citation>
    <scope>NUCLEOTIDE SEQUENCE [LARGE SCALE GENOMIC DNA]</scope>
    <source>
        <strain evidence="3">race 0</strain>
    </source>
</reference>
<accession>A0A0W8C912</accession>
<dbReference type="PANTHER" id="PTHR31569">
    <property type="entry name" value="SWIM-TYPE DOMAIN-CONTAINING PROTEIN"/>
    <property type="match status" value="1"/>
</dbReference>
<comment type="caution">
    <text evidence="2">The sequence shown here is derived from an EMBL/GenBank/DDBJ whole genome shotgun (WGS) entry which is preliminary data.</text>
</comment>
<protein>
    <recommendedName>
        <fullName evidence="1">ZSWIM1/3 RNaseH-like domain-containing protein</fullName>
    </recommendedName>
</protein>
<dbReference type="STRING" id="4790.A0A0W8C912"/>
<feature type="domain" description="ZSWIM1/3 RNaseH-like" evidence="1">
    <location>
        <begin position="85"/>
        <end position="134"/>
    </location>
</feature>
<dbReference type="Proteomes" id="UP000052943">
    <property type="component" value="Unassembled WGS sequence"/>
</dbReference>
<dbReference type="OrthoDB" id="123859at2759"/>
<dbReference type="Pfam" id="PF21056">
    <property type="entry name" value="ZSWIM1-3_RNaseH-like"/>
    <property type="match status" value="1"/>
</dbReference>
<dbReference type="PANTHER" id="PTHR31569:SF4">
    <property type="entry name" value="SWIM-TYPE DOMAIN-CONTAINING PROTEIN"/>
    <property type="match status" value="1"/>
</dbReference>
<dbReference type="EMBL" id="LNFO01004565">
    <property type="protein sequence ID" value="KUF80482.1"/>
    <property type="molecule type" value="Genomic_DNA"/>
</dbReference>
<evidence type="ECO:0000259" key="1">
    <source>
        <dbReference type="Pfam" id="PF21056"/>
    </source>
</evidence>
<evidence type="ECO:0000313" key="2">
    <source>
        <dbReference type="EMBL" id="KUF80482.1"/>
    </source>
</evidence>
<sequence length="136" mass="15303">MLECPQPNDIPAYSSQYCSGTQILNISRCVVDTFDDSGASDFLGVMWSTGKRVILRDVPNLVQRLKAKHRGSGTVEKSLEAVLRKFCSYQGNRASIFVDESETTQTITMQTRQMKRFLEAFPEVVMVDSTHGTKFK</sequence>
<evidence type="ECO:0000313" key="3">
    <source>
        <dbReference type="Proteomes" id="UP000052943"/>
    </source>
</evidence>
<dbReference type="AlphaFoldDB" id="A0A0W8C912"/>
<gene>
    <name evidence="2" type="ORF">AM587_10017149</name>
</gene>
<proteinExistence type="predicted"/>